<proteinExistence type="inferred from homology"/>
<dbReference type="Gene3D" id="3.40.1160.10">
    <property type="entry name" value="Acetylglutamate kinase-like"/>
    <property type="match status" value="1"/>
</dbReference>
<evidence type="ECO:0000259" key="2">
    <source>
        <dbReference type="Pfam" id="PF00696"/>
    </source>
</evidence>
<dbReference type="GO" id="GO:0005829">
    <property type="term" value="C:cytosol"/>
    <property type="evidence" value="ECO:0007669"/>
    <property type="project" value="TreeGrafter"/>
</dbReference>
<protein>
    <recommendedName>
        <fullName evidence="2">Aspartate/glutamate/uridylate kinase domain-containing protein</fullName>
    </recommendedName>
</protein>
<dbReference type="PANTHER" id="PTHR21499">
    <property type="entry name" value="ASPARTATE KINASE"/>
    <property type="match status" value="1"/>
</dbReference>
<dbReference type="InterPro" id="IPR036393">
    <property type="entry name" value="AceGlu_kinase-like_sf"/>
</dbReference>
<dbReference type="GO" id="GO:0009090">
    <property type="term" value="P:homoserine biosynthetic process"/>
    <property type="evidence" value="ECO:0007669"/>
    <property type="project" value="TreeGrafter"/>
</dbReference>
<dbReference type="Proteomes" id="UP000824200">
    <property type="component" value="Unassembled WGS sequence"/>
</dbReference>
<organism evidence="3 4">
    <name type="scientific">Candidatus Fimimonas gallinarum</name>
    <dbReference type="NCBI Taxonomy" id="2840821"/>
    <lineage>
        <taxon>Bacteria</taxon>
        <taxon>Pseudomonadati</taxon>
        <taxon>Myxococcota</taxon>
        <taxon>Myxococcia</taxon>
        <taxon>Myxococcales</taxon>
        <taxon>Cystobacterineae</taxon>
        <taxon>Myxococcaceae</taxon>
        <taxon>Myxococcaceae incertae sedis</taxon>
        <taxon>Candidatus Fimimonas</taxon>
    </lineage>
</organism>
<dbReference type="GO" id="GO:0004072">
    <property type="term" value="F:aspartate kinase activity"/>
    <property type="evidence" value="ECO:0007669"/>
    <property type="project" value="TreeGrafter"/>
</dbReference>
<dbReference type="SUPFAM" id="SSF53633">
    <property type="entry name" value="Carbamate kinase-like"/>
    <property type="match status" value="1"/>
</dbReference>
<gene>
    <name evidence="3" type="ORF">IAC95_05755</name>
</gene>
<dbReference type="Pfam" id="PF00696">
    <property type="entry name" value="AA_kinase"/>
    <property type="match status" value="1"/>
</dbReference>
<accession>A0A9D1J8I9</accession>
<dbReference type="InterPro" id="IPR001048">
    <property type="entry name" value="Asp/Glu/Uridylate_kinase"/>
</dbReference>
<reference evidence="3" key="1">
    <citation type="submission" date="2020-10" db="EMBL/GenBank/DDBJ databases">
        <authorList>
            <person name="Gilroy R."/>
        </authorList>
    </citation>
    <scope>NUCLEOTIDE SEQUENCE</scope>
    <source>
        <strain evidence="3">CHK121-14286</strain>
    </source>
</reference>
<dbReference type="PANTHER" id="PTHR21499:SF67">
    <property type="entry name" value="ASPARTOKINASE 3"/>
    <property type="match status" value="1"/>
</dbReference>
<name>A0A9D1J8I9_9BACT</name>
<dbReference type="AlphaFoldDB" id="A0A9D1J8I9"/>
<comment type="similarity">
    <text evidence="1">Belongs to the aspartokinase family.</text>
</comment>
<evidence type="ECO:0000256" key="1">
    <source>
        <dbReference type="ARBA" id="ARBA00010122"/>
    </source>
</evidence>
<evidence type="ECO:0000313" key="3">
    <source>
        <dbReference type="EMBL" id="HIR66366.1"/>
    </source>
</evidence>
<feature type="domain" description="Aspartate/glutamate/uridylate kinase" evidence="2">
    <location>
        <begin position="5"/>
        <end position="250"/>
    </location>
</feature>
<reference evidence="3" key="2">
    <citation type="journal article" date="2021" name="PeerJ">
        <title>Extensive microbial diversity within the chicken gut microbiome revealed by metagenomics and culture.</title>
        <authorList>
            <person name="Gilroy R."/>
            <person name="Ravi A."/>
            <person name="Getino M."/>
            <person name="Pursley I."/>
            <person name="Horton D.L."/>
            <person name="Alikhan N.F."/>
            <person name="Baker D."/>
            <person name="Gharbi K."/>
            <person name="Hall N."/>
            <person name="Watson M."/>
            <person name="Adriaenssens E.M."/>
            <person name="Foster-Nyarko E."/>
            <person name="Jarju S."/>
            <person name="Secka A."/>
            <person name="Antonio M."/>
            <person name="Oren A."/>
            <person name="Chaudhuri R.R."/>
            <person name="La Ragione R."/>
            <person name="Hildebrand F."/>
            <person name="Pallen M.J."/>
        </authorList>
    </citation>
    <scope>NUCLEOTIDE SEQUENCE</scope>
    <source>
        <strain evidence="3">CHK121-14286</strain>
    </source>
</reference>
<evidence type="ECO:0000313" key="4">
    <source>
        <dbReference type="Proteomes" id="UP000824200"/>
    </source>
</evidence>
<dbReference type="EMBL" id="DVHL01000045">
    <property type="protein sequence ID" value="HIR66366.1"/>
    <property type="molecule type" value="Genomic_DNA"/>
</dbReference>
<sequence length="344" mass="37542">MTTAKFGGTAVTPRNLHCLKEIIGQKHGCVVVSAIGKESADDVKVTDLLKAYYRGDEKAWQAVECKYKRLALVNGIDEDVEKLLFDAKKRSLCNGADYCLSLGEELAAKLVASFLKVPYIEAEKCIVFGKNSLDVKRTFCNLQNSFGGVPMAVMGGFYGGCEGGRKVFSRGGGDVTGSICAVALHSTLYENWTDVNGVCVANPHLVQMPKTISSLSYREMYLLAKNGAQVLHPTAVRIAQRCAISIRVANYLNPCARDTLVSNCPSKEAFLAVTEKPNGKGFLTTLLHRMPLGKVFDILHRALDNNRFNGVDEGITSVLTDKNVVQVQSQQSLLRTLYDAFCTL</sequence>
<comment type="caution">
    <text evidence="3">The sequence shown here is derived from an EMBL/GenBank/DDBJ whole genome shotgun (WGS) entry which is preliminary data.</text>
</comment>
<dbReference type="GO" id="GO:0009089">
    <property type="term" value="P:lysine biosynthetic process via diaminopimelate"/>
    <property type="evidence" value="ECO:0007669"/>
    <property type="project" value="TreeGrafter"/>
</dbReference>